<accession>A0A4U5MGI7</accession>
<feature type="compositionally biased region" description="Polar residues" evidence="1">
    <location>
        <begin position="692"/>
        <end position="706"/>
    </location>
</feature>
<feature type="region of interest" description="Disordered" evidence="1">
    <location>
        <begin position="728"/>
        <end position="889"/>
    </location>
</feature>
<feature type="region of interest" description="Disordered" evidence="1">
    <location>
        <begin position="660"/>
        <end position="706"/>
    </location>
</feature>
<name>A0A4U5MGI7_STECR</name>
<dbReference type="Proteomes" id="UP000298663">
    <property type="component" value="Unassembled WGS sequence"/>
</dbReference>
<feature type="compositionally biased region" description="Polar residues" evidence="1">
    <location>
        <begin position="663"/>
        <end position="674"/>
    </location>
</feature>
<feature type="region of interest" description="Disordered" evidence="1">
    <location>
        <begin position="1212"/>
        <end position="1252"/>
    </location>
</feature>
<feature type="compositionally biased region" description="Low complexity" evidence="1">
    <location>
        <begin position="1184"/>
        <end position="1195"/>
    </location>
</feature>
<feature type="compositionally biased region" description="Low complexity" evidence="1">
    <location>
        <begin position="955"/>
        <end position="969"/>
    </location>
</feature>
<dbReference type="EMBL" id="AZBU02000008">
    <property type="protein sequence ID" value="TKR68369.1"/>
    <property type="molecule type" value="Genomic_DNA"/>
</dbReference>
<feature type="compositionally biased region" description="Low complexity" evidence="1">
    <location>
        <begin position="1020"/>
        <end position="1029"/>
    </location>
</feature>
<feature type="compositionally biased region" description="Polar residues" evidence="1">
    <location>
        <begin position="1079"/>
        <end position="1089"/>
    </location>
</feature>
<feature type="region of interest" description="Disordered" evidence="1">
    <location>
        <begin position="1"/>
        <end position="24"/>
    </location>
</feature>
<reference evidence="2 3" key="2">
    <citation type="journal article" date="2019" name="G3 (Bethesda)">
        <title>Hybrid Assembly of the Genome of the Entomopathogenic Nematode Steinernema carpocapsae Identifies the X-Chromosome.</title>
        <authorList>
            <person name="Serra L."/>
            <person name="Macchietto M."/>
            <person name="Macias-Munoz A."/>
            <person name="McGill C.J."/>
            <person name="Rodriguez I.M."/>
            <person name="Rodriguez B."/>
            <person name="Murad R."/>
            <person name="Mortazavi A."/>
        </authorList>
    </citation>
    <scope>NUCLEOTIDE SEQUENCE [LARGE SCALE GENOMIC DNA]</scope>
    <source>
        <strain evidence="2 3">ALL</strain>
    </source>
</reference>
<feature type="compositionally biased region" description="Low complexity" evidence="1">
    <location>
        <begin position="1226"/>
        <end position="1237"/>
    </location>
</feature>
<feature type="compositionally biased region" description="Low complexity" evidence="1">
    <location>
        <begin position="728"/>
        <end position="737"/>
    </location>
</feature>
<comment type="caution">
    <text evidence="2">The sequence shown here is derived from an EMBL/GenBank/DDBJ whole genome shotgun (WGS) entry which is preliminary data.</text>
</comment>
<feature type="compositionally biased region" description="Polar residues" evidence="1">
    <location>
        <begin position="754"/>
        <end position="784"/>
    </location>
</feature>
<evidence type="ECO:0000313" key="2">
    <source>
        <dbReference type="EMBL" id="TKR68369.1"/>
    </source>
</evidence>
<organism evidence="2 3">
    <name type="scientific">Steinernema carpocapsae</name>
    <name type="common">Entomopathogenic nematode</name>
    <dbReference type="NCBI Taxonomy" id="34508"/>
    <lineage>
        <taxon>Eukaryota</taxon>
        <taxon>Metazoa</taxon>
        <taxon>Ecdysozoa</taxon>
        <taxon>Nematoda</taxon>
        <taxon>Chromadorea</taxon>
        <taxon>Rhabditida</taxon>
        <taxon>Tylenchina</taxon>
        <taxon>Panagrolaimomorpha</taxon>
        <taxon>Strongyloidoidea</taxon>
        <taxon>Steinernematidae</taxon>
        <taxon>Steinernema</taxon>
    </lineage>
</organism>
<proteinExistence type="predicted"/>
<protein>
    <recommendedName>
        <fullName evidence="4">Mediator complex subunit 1</fullName>
    </recommendedName>
</protein>
<reference evidence="2 3" key="1">
    <citation type="journal article" date="2015" name="Genome Biol.">
        <title>Comparative genomics of Steinernema reveals deeply conserved gene regulatory networks.</title>
        <authorList>
            <person name="Dillman A.R."/>
            <person name="Macchietto M."/>
            <person name="Porter C.F."/>
            <person name="Rogers A."/>
            <person name="Williams B."/>
            <person name="Antoshechkin I."/>
            <person name="Lee M.M."/>
            <person name="Goodwin Z."/>
            <person name="Lu X."/>
            <person name="Lewis E.E."/>
            <person name="Goodrich-Blair H."/>
            <person name="Stock S.P."/>
            <person name="Adams B.J."/>
            <person name="Sternberg P.W."/>
            <person name="Mortazavi A."/>
        </authorList>
    </citation>
    <scope>NUCLEOTIDE SEQUENCE [LARGE SCALE GENOMIC DNA]</scope>
    <source>
        <strain evidence="2 3">ALL</strain>
    </source>
</reference>
<feature type="compositionally biased region" description="Polar residues" evidence="1">
    <location>
        <begin position="1103"/>
        <end position="1113"/>
    </location>
</feature>
<evidence type="ECO:0008006" key="4">
    <source>
        <dbReference type="Google" id="ProtNLM"/>
    </source>
</evidence>
<feature type="compositionally biased region" description="Low complexity" evidence="1">
    <location>
        <begin position="830"/>
        <end position="846"/>
    </location>
</feature>
<dbReference type="STRING" id="34508.A0A4U5MGI7"/>
<evidence type="ECO:0000256" key="1">
    <source>
        <dbReference type="SAM" id="MobiDB-lite"/>
    </source>
</evidence>
<feature type="compositionally biased region" description="Acidic residues" evidence="1">
    <location>
        <begin position="936"/>
        <end position="947"/>
    </location>
</feature>
<sequence>MFSFLQSQQRGDDPMEGVDEDFDPLRDFDSEEIQMEGRMDNVRQTSSGLTFAQLSNGFKKNLMEKKIVLDSDVRGQLTSSLQILRDNFLTSGSVDFPARLKMLAEVLNCQLVSQSLYHELKRVELVIVIRMETTTSISSCSIGWFQDRMQQCELLKQLLQENTWGKLEAGLTKMLQILPARLTPTDCELGLRALAVVENDLMIVNHAQANMLPMACINRLPIGLCYIRTTLSPFTIYFMADPMMIRSAGDKVPDDVLVKMPHATLCISESNSLNLLPEISQVDSRAMQWLPFQDSGSTNRRVKAAIGLKFSSSILMFTQTANELQKLGVELVYASENCETFNYFQTMFSTHSDKLFCRLTQSNAIRFSIAPTKTIMTPEEQIACVITEVRVSDPRLIPTVIQKFRQQLVYNSLMESLTRSGSGATPYRNFPQVVKDVNMTLSLEHSLIELSFELKKKMAFARISVNPDMLDITMGNINETPFDPKVQEGGKQILNLTWSLPLTMFAVLSSETKRVDFTKMAQRIADKGNTIVNALPEAFNSARIHPSKYGAAWAVLFEDPDKKKKKPKVPFIHEIESPLAPGQFSLLRSMRELTPEEKLLVPIPVSRQQNYGVDLAVPSSLRVPDLSSARSMRISTDGMALNNALSDLDAIAEMGNDDADSLMSENSGRSSTIERCSPSAGLPGFRPGVAATTPQSPSELQRRALQQSMGVPLSGINPAQMDFRMKLMQSQQQMHQQTPPSVGSSDIFDFAANEDSNGSGHNPTGSAPSSGSATPFTTGSSSGLMNPFQFPPAGSPMLPGFAGPPGYAGRGMLPQPGKRGRGRGRKVANSGDRQSSLDSLSSPVLDPMVNPAMQLPASGAGSRGGKQRGASGQRKPRKPRRGSISVAGLATPLQYNQYMAQMAGQMQRPFPDLSQSSIPPQLHPSDSVMGMQLNELDYEDESSDGETDPPPPPKSAMAASASSAGSTAPILTPSVIPTPKTAPAATSFSALVKQRSNSSSPLVAAESVQIQKVINEDCVLSKPSSPSLSKMRKSSLESLIPKMQSAPPPPSAFNDLYDDGTQSRTPSPPPMITKRESPRPSSATDSSGSGVKMVLKIPKHNQMKSSLSKNLSSEPIRMSAGQPPSSRVGKDSCSRSKYANSSAFPRPSKLLGDEPTKPSKKSSKRKATDAGGSSSGSAKKQRNSTASPTTAAPTTLPFGFTSVGFSKDFKIPKVSDESSAPPPPSSSSSSSTATVVPKAPPPLRVPTLSLSPRIPRPGFPNLSLRTVRSTLKPIPKATLWASLRLPTPLDVRLSFQLHRRRL</sequence>
<feature type="region of interest" description="Disordered" evidence="1">
    <location>
        <begin position="1020"/>
        <end position="1198"/>
    </location>
</feature>
<feature type="region of interest" description="Disordered" evidence="1">
    <location>
        <begin position="906"/>
        <end position="982"/>
    </location>
</feature>
<keyword evidence="3" id="KW-1185">Reference proteome</keyword>
<evidence type="ECO:0000313" key="3">
    <source>
        <dbReference type="Proteomes" id="UP000298663"/>
    </source>
</evidence>
<dbReference type="OrthoDB" id="5778006at2759"/>
<gene>
    <name evidence="2" type="ORF">L596_024360</name>
</gene>